<evidence type="ECO:0000256" key="2">
    <source>
        <dbReference type="RuleBase" id="RU003707"/>
    </source>
</evidence>
<accession>A0A4S2HAT2</accession>
<dbReference type="InterPro" id="IPR051683">
    <property type="entry name" value="Enoyl-CoA_Hydratase/Isomerase"/>
</dbReference>
<keyword evidence="4" id="KW-1185">Reference proteome</keyword>
<sequence length="256" mass="27439">MTEAITLETDGRVARLVLDRPDKRNALNEAMWQAIPGLLEQVETDDRVRVLIVTGRGGSFAAGADISEFEDVYATPDRAAAYSRTIARALDALAAVSKPVLARIEGACVGGGYALALACDLRFAALGSRFAITPGKLGLLYPFNDLKRLVDLAGVSTAKDLLFTARMVGDKEALALGLIDRLEGPEALDEALAAYIDLICAGSARSARMTKAMLARIAAGQAEDDAETEAMFLDAFSSADFDEGYRAFLEKRKPRF</sequence>
<dbReference type="InterPro" id="IPR018376">
    <property type="entry name" value="Enoyl-CoA_hyd/isom_CS"/>
</dbReference>
<dbReference type="RefSeq" id="WP_135944719.1">
    <property type="nucleotide sequence ID" value="NZ_BMEI01000002.1"/>
</dbReference>
<comment type="caution">
    <text evidence="3">The sequence shown here is derived from an EMBL/GenBank/DDBJ whole genome shotgun (WGS) entry which is preliminary data.</text>
</comment>
<dbReference type="PANTHER" id="PTHR42964">
    <property type="entry name" value="ENOYL-COA HYDRATASE"/>
    <property type="match status" value="1"/>
</dbReference>
<dbReference type="OrthoDB" id="5730382at2"/>
<protein>
    <submittedName>
        <fullName evidence="3">Enoyl-CoA hydratase</fullName>
    </submittedName>
</protein>
<evidence type="ECO:0000313" key="3">
    <source>
        <dbReference type="EMBL" id="TGY93024.1"/>
    </source>
</evidence>
<dbReference type="CDD" id="cd06558">
    <property type="entry name" value="crotonase-like"/>
    <property type="match status" value="1"/>
</dbReference>
<dbReference type="PANTHER" id="PTHR42964:SF1">
    <property type="entry name" value="POLYKETIDE BIOSYNTHESIS ENOYL-COA HYDRATASE PKSH-RELATED"/>
    <property type="match status" value="1"/>
</dbReference>
<dbReference type="InterPro" id="IPR029045">
    <property type="entry name" value="ClpP/crotonase-like_dom_sf"/>
</dbReference>
<dbReference type="InterPro" id="IPR014748">
    <property type="entry name" value="Enoyl-CoA_hydra_C"/>
</dbReference>
<dbReference type="AlphaFoldDB" id="A0A4S2HAT2"/>
<evidence type="ECO:0000256" key="1">
    <source>
        <dbReference type="ARBA" id="ARBA00005254"/>
    </source>
</evidence>
<evidence type="ECO:0000313" key="4">
    <source>
        <dbReference type="Proteomes" id="UP000305451"/>
    </source>
</evidence>
<dbReference type="Gene3D" id="1.10.12.10">
    <property type="entry name" value="Lyase 2-enoyl-coa Hydratase, Chain A, domain 2"/>
    <property type="match status" value="1"/>
</dbReference>
<dbReference type="PROSITE" id="PS00166">
    <property type="entry name" value="ENOYL_COA_HYDRATASE"/>
    <property type="match status" value="1"/>
</dbReference>
<dbReference type="Pfam" id="PF00378">
    <property type="entry name" value="ECH_1"/>
    <property type="match status" value="1"/>
</dbReference>
<reference evidence="3 4" key="1">
    <citation type="journal article" date="2013" name="Int. J. Syst. Evol. Microbiol.">
        <title>Marinicauda pacifica gen. nov., sp. nov., a prosthecate alphaproteobacterium of the family Hyphomonadaceae isolated from deep seawater.</title>
        <authorList>
            <person name="Zhang X.Y."/>
            <person name="Li G.W."/>
            <person name="Wang C.S."/>
            <person name="Zhang Y.J."/>
            <person name="Xu X.W."/>
            <person name="Li H."/>
            <person name="Liu A."/>
            <person name="Liu C."/>
            <person name="Xie B.B."/>
            <person name="Qin Q.L."/>
            <person name="Xu Z."/>
            <person name="Chen X.L."/>
            <person name="Zhou B.C."/>
            <person name="Zhang Y.Z."/>
        </authorList>
    </citation>
    <scope>NUCLEOTIDE SEQUENCE [LARGE SCALE GENOMIC DNA]</scope>
    <source>
        <strain evidence="3 4">P-1 km-3</strain>
    </source>
</reference>
<dbReference type="EMBL" id="SRXV01000002">
    <property type="protein sequence ID" value="TGY93024.1"/>
    <property type="molecule type" value="Genomic_DNA"/>
</dbReference>
<organism evidence="3 4">
    <name type="scientific">Marinicauda pacifica</name>
    <dbReference type="NCBI Taxonomy" id="1133559"/>
    <lineage>
        <taxon>Bacteria</taxon>
        <taxon>Pseudomonadati</taxon>
        <taxon>Pseudomonadota</taxon>
        <taxon>Alphaproteobacteria</taxon>
        <taxon>Maricaulales</taxon>
        <taxon>Maricaulaceae</taxon>
        <taxon>Marinicauda</taxon>
    </lineage>
</organism>
<gene>
    <name evidence="3" type="ORF">E5162_08140</name>
</gene>
<dbReference type="GO" id="GO:0008300">
    <property type="term" value="P:isoprenoid catabolic process"/>
    <property type="evidence" value="ECO:0007669"/>
    <property type="project" value="TreeGrafter"/>
</dbReference>
<proteinExistence type="inferred from homology"/>
<dbReference type="Gene3D" id="3.90.226.10">
    <property type="entry name" value="2-enoyl-CoA Hydratase, Chain A, domain 1"/>
    <property type="match status" value="1"/>
</dbReference>
<dbReference type="Proteomes" id="UP000305451">
    <property type="component" value="Unassembled WGS sequence"/>
</dbReference>
<dbReference type="GO" id="GO:0003824">
    <property type="term" value="F:catalytic activity"/>
    <property type="evidence" value="ECO:0007669"/>
    <property type="project" value="InterPro"/>
</dbReference>
<dbReference type="InterPro" id="IPR001753">
    <property type="entry name" value="Enoyl-CoA_hydra/iso"/>
</dbReference>
<dbReference type="SUPFAM" id="SSF52096">
    <property type="entry name" value="ClpP/crotonase"/>
    <property type="match status" value="1"/>
</dbReference>
<name>A0A4S2HAT2_9PROT</name>
<comment type="similarity">
    <text evidence="1 2">Belongs to the enoyl-CoA hydratase/isomerase family.</text>
</comment>